<feature type="domain" description="Dehydrogenase E1 component" evidence="5">
    <location>
        <begin position="2"/>
        <end position="65"/>
    </location>
</feature>
<comment type="cofactor">
    <cofactor evidence="4">
        <name>thiamine diphosphate</name>
        <dbReference type="ChEBI" id="CHEBI:58937"/>
    </cofactor>
</comment>
<comment type="caution">
    <text evidence="6">The sequence shown here is derived from an EMBL/GenBank/DDBJ whole genome shotgun (WGS) entry which is preliminary data.</text>
</comment>
<proteinExistence type="inferred from homology"/>
<comment type="similarity">
    <text evidence="1 4">Belongs to the BCKDHA family.</text>
</comment>
<reference evidence="6" key="1">
    <citation type="submission" date="2023-07" db="EMBL/GenBank/DDBJ databases">
        <title>Chromosome-level genome assembly of Artemia franciscana.</title>
        <authorList>
            <person name="Jo E."/>
        </authorList>
    </citation>
    <scope>NUCLEOTIDE SEQUENCE</scope>
    <source>
        <tissue evidence="6">Whole body</tissue>
    </source>
</reference>
<evidence type="ECO:0000313" key="7">
    <source>
        <dbReference type="Proteomes" id="UP001187531"/>
    </source>
</evidence>
<dbReference type="Gene3D" id="3.40.50.970">
    <property type="match status" value="1"/>
</dbReference>
<evidence type="ECO:0000256" key="4">
    <source>
        <dbReference type="RuleBase" id="RU365014"/>
    </source>
</evidence>
<keyword evidence="3 4" id="KW-0560">Oxidoreductase</keyword>
<keyword evidence="2" id="KW-0809">Transit peptide</keyword>
<dbReference type="Pfam" id="PF00676">
    <property type="entry name" value="E1_dh"/>
    <property type="match status" value="1"/>
</dbReference>
<dbReference type="GO" id="GO:0009083">
    <property type="term" value="P:branched-chain amino acid catabolic process"/>
    <property type="evidence" value="ECO:0007669"/>
    <property type="project" value="TreeGrafter"/>
</dbReference>
<organism evidence="6 7">
    <name type="scientific">Artemia franciscana</name>
    <name type="common">Brine shrimp</name>
    <name type="synonym">Artemia sanfranciscana</name>
    <dbReference type="NCBI Taxonomy" id="6661"/>
    <lineage>
        <taxon>Eukaryota</taxon>
        <taxon>Metazoa</taxon>
        <taxon>Ecdysozoa</taxon>
        <taxon>Arthropoda</taxon>
        <taxon>Crustacea</taxon>
        <taxon>Branchiopoda</taxon>
        <taxon>Anostraca</taxon>
        <taxon>Artemiidae</taxon>
        <taxon>Artemia</taxon>
    </lineage>
</organism>
<dbReference type="PANTHER" id="PTHR43380:SF1">
    <property type="entry name" value="2-OXOISOVALERATE DEHYDROGENASE SUBUNIT ALPHA, MITOCHONDRIAL"/>
    <property type="match status" value="1"/>
</dbReference>
<evidence type="ECO:0000313" key="6">
    <source>
        <dbReference type="EMBL" id="KAK2709804.1"/>
    </source>
</evidence>
<comment type="catalytic activity">
    <reaction evidence="4">
        <text>N(6)-[(R)-lipoyl]-L-lysyl-[protein] + 3-methyl-2-oxobutanoate + H(+) = N(6)-[(R)-S(8)-2-methylpropanoyldihydrolipoyl]-L-lysyl-[protein] + CO2</text>
        <dbReference type="Rhea" id="RHEA:13457"/>
        <dbReference type="Rhea" id="RHEA-COMP:10474"/>
        <dbReference type="Rhea" id="RHEA-COMP:10497"/>
        <dbReference type="ChEBI" id="CHEBI:11851"/>
        <dbReference type="ChEBI" id="CHEBI:15378"/>
        <dbReference type="ChEBI" id="CHEBI:16526"/>
        <dbReference type="ChEBI" id="CHEBI:83099"/>
        <dbReference type="ChEBI" id="CHEBI:83142"/>
        <dbReference type="EC" id="1.2.4.4"/>
    </reaction>
</comment>
<dbReference type="InterPro" id="IPR029061">
    <property type="entry name" value="THDP-binding"/>
</dbReference>
<dbReference type="EMBL" id="JAVRJZ010000017">
    <property type="protein sequence ID" value="KAK2709804.1"/>
    <property type="molecule type" value="Genomic_DNA"/>
</dbReference>
<dbReference type="PANTHER" id="PTHR43380">
    <property type="entry name" value="2-OXOISOVALERATE DEHYDROGENASE SUBUNIT ALPHA, MITOCHONDRIAL"/>
    <property type="match status" value="1"/>
</dbReference>
<dbReference type="AlphaFoldDB" id="A0AA88HGF5"/>
<gene>
    <name evidence="6" type="ORF">QYM36_013469</name>
</gene>
<accession>A0AA88HGF5</accession>
<name>A0AA88HGF5_ARTSF</name>
<dbReference type="InterPro" id="IPR001017">
    <property type="entry name" value="DH_E1"/>
</dbReference>
<dbReference type="Proteomes" id="UP001187531">
    <property type="component" value="Unassembled WGS sequence"/>
</dbReference>
<comment type="function">
    <text evidence="4">The branched-chain alpha-keto dehydrogenase complex catalyzes the overall conversion of alpha-keto acids to acyl-CoA and CO(2). It contains multiple copies of three enzymatic components: branched-chain alpha-keto acid decarboxylase (E1), lipoamide acyltransferase (E2) and lipoamide dehydrogenase (E3).</text>
</comment>
<dbReference type="EC" id="1.2.4.4" evidence="4"/>
<dbReference type="SUPFAM" id="SSF52518">
    <property type="entry name" value="Thiamin diphosphate-binding fold (THDP-binding)"/>
    <property type="match status" value="1"/>
</dbReference>
<sequence length="157" mass="18784">MRLGHHSTSDDSTAYRSVDEVRYWDERDHPIARLKYYLVSKGWWDDAKEKAWKEQNKKEIAECIETPRYIVEQEHIVTKILSNQGLVEGVLRHIIFSDVLTDISLAGLYFEVKFQQIIEKILFCRFLQAFARAEKKLKPNWTELFKDVYHEMPQHLR</sequence>
<dbReference type="InterPro" id="IPR050771">
    <property type="entry name" value="Alpha-ketoacid_DH_E1_comp"/>
</dbReference>
<evidence type="ECO:0000256" key="1">
    <source>
        <dbReference type="ARBA" id="ARBA00008646"/>
    </source>
</evidence>
<evidence type="ECO:0000259" key="5">
    <source>
        <dbReference type="Pfam" id="PF00676"/>
    </source>
</evidence>
<evidence type="ECO:0000256" key="2">
    <source>
        <dbReference type="ARBA" id="ARBA00022946"/>
    </source>
</evidence>
<evidence type="ECO:0000256" key="3">
    <source>
        <dbReference type="ARBA" id="ARBA00023002"/>
    </source>
</evidence>
<keyword evidence="4" id="KW-0786">Thiamine pyrophosphate</keyword>
<dbReference type="GO" id="GO:0003863">
    <property type="term" value="F:branched-chain 2-oxo acid dehydrogenase activity"/>
    <property type="evidence" value="ECO:0007669"/>
    <property type="project" value="UniProtKB-EC"/>
</dbReference>
<protein>
    <recommendedName>
        <fullName evidence="4">2-oxoisovalerate dehydrogenase subunit alpha</fullName>
        <ecNumber evidence="4">1.2.4.4</ecNumber>
    </recommendedName>
    <alternativeName>
        <fullName evidence="4">Branched-chain alpha-keto acid dehydrogenase E1 component alpha chain</fullName>
    </alternativeName>
</protein>
<keyword evidence="7" id="KW-1185">Reference proteome</keyword>